<dbReference type="PRINTS" id="PR00941">
    <property type="entry name" value="CDATPASE"/>
</dbReference>
<evidence type="ECO:0000256" key="5">
    <source>
        <dbReference type="ARBA" id="ARBA00022553"/>
    </source>
</evidence>
<evidence type="ECO:0000313" key="20">
    <source>
        <dbReference type="Proteomes" id="UP000186904"/>
    </source>
</evidence>
<dbReference type="InterPro" id="IPR018303">
    <property type="entry name" value="ATPase_P-typ_P_site"/>
</dbReference>
<feature type="transmembrane region" description="Helical" evidence="15">
    <location>
        <begin position="246"/>
        <end position="268"/>
    </location>
</feature>
<evidence type="ECO:0000259" key="16">
    <source>
        <dbReference type="PROSITE" id="PS50846"/>
    </source>
</evidence>
<feature type="transmembrane region" description="Helical" evidence="15">
    <location>
        <begin position="780"/>
        <end position="798"/>
    </location>
</feature>
<evidence type="ECO:0000256" key="14">
    <source>
        <dbReference type="ARBA" id="ARBA00023136"/>
    </source>
</evidence>
<dbReference type="InterPro" id="IPR027256">
    <property type="entry name" value="P-typ_ATPase_IB"/>
</dbReference>
<dbReference type="SUPFAM" id="SSF56784">
    <property type="entry name" value="HAD-like"/>
    <property type="match status" value="1"/>
</dbReference>
<evidence type="ECO:0000256" key="6">
    <source>
        <dbReference type="ARBA" id="ARBA00022692"/>
    </source>
</evidence>
<dbReference type="NCBIfam" id="TIGR01512">
    <property type="entry name" value="ATPase-IB2_Cd"/>
    <property type="match status" value="1"/>
</dbReference>
<evidence type="ECO:0000256" key="9">
    <source>
        <dbReference type="ARBA" id="ARBA00022840"/>
    </source>
</evidence>
<keyword evidence="11" id="KW-1278">Translocase</keyword>
<evidence type="ECO:0000256" key="12">
    <source>
        <dbReference type="ARBA" id="ARBA00022989"/>
    </source>
</evidence>
<dbReference type="PROSITE" id="PS00154">
    <property type="entry name" value="ATPASE_E1_E2"/>
    <property type="match status" value="1"/>
</dbReference>
<dbReference type="InterPro" id="IPR001757">
    <property type="entry name" value="P_typ_ATPase"/>
</dbReference>
<evidence type="ECO:0000313" key="17">
    <source>
        <dbReference type="EMBL" id="SER62937.1"/>
    </source>
</evidence>
<dbReference type="InterPro" id="IPR023214">
    <property type="entry name" value="HAD_sf"/>
</dbReference>
<feature type="transmembrane region" description="Helical" evidence="15">
    <location>
        <begin position="181"/>
        <end position="202"/>
    </location>
</feature>
<evidence type="ECO:0000256" key="7">
    <source>
        <dbReference type="ARBA" id="ARBA00022723"/>
    </source>
</evidence>
<organism evidence="18 19">
    <name type="scientific">Halopseudomonas bauzanensis</name>
    <dbReference type="NCBI Taxonomy" id="653930"/>
    <lineage>
        <taxon>Bacteria</taxon>
        <taxon>Pseudomonadati</taxon>
        <taxon>Pseudomonadota</taxon>
        <taxon>Gammaproteobacteria</taxon>
        <taxon>Pseudomonadales</taxon>
        <taxon>Pseudomonadaceae</taxon>
        <taxon>Halopseudomonas</taxon>
    </lineage>
</organism>
<dbReference type="GO" id="GO:0005886">
    <property type="term" value="C:plasma membrane"/>
    <property type="evidence" value="ECO:0007669"/>
    <property type="project" value="UniProtKB-SubCell"/>
</dbReference>
<comment type="subcellular location">
    <subcellularLocation>
        <location evidence="1">Cell membrane</location>
        <topology evidence="1">Multi-pass membrane protein</topology>
    </subcellularLocation>
</comment>
<evidence type="ECO:0000313" key="18">
    <source>
        <dbReference type="EMBL" id="SFL63829.1"/>
    </source>
</evidence>
<dbReference type="GO" id="GO:0055070">
    <property type="term" value="P:copper ion homeostasis"/>
    <property type="evidence" value="ECO:0007669"/>
    <property type="project" value="TreeGrafter"/>
</dbReference>
<dbReference type="SUPFAM" id="SSF81665">
    <property type="entry name" value="Calcium ATPase, transmembrane domain M"/>
    <property type="match status" value="1"/>
</dbReference>
<proteinExistence type="inferred from homology"/>
<dbReference type="FunFam" id="2.70.150.10:FF:000002">
    <property type="entry name" value="Copper-transporting ATPase 1, putative"/>
    <property type="match status" value="1"/>
</dbReference>
<feature type="transmembrane region" description="Helical" evidence="15">
    <location>
        <begin position="274"/>
        <end position="292"/>
    </location>
</feature>
<feature type="transmembrane region" description="Helical" evidence="15">
    <location>
        <begin position="755"/>
        <end position="774"/>
    </location>
</feature>
<dbReference type="Pfam" id="PF00702">
    <property type="entry name" value="Hydrolase"/>
    <property type="match status" value="1"/>
</dbReference>
<dbReference type="InterPro" id="IPR006121">
    <property type="entry name" value="HMA_dom"/>
</dbReference>
<keyword evidence="13" id="KW-0406">Ion transport</keyword>
<evidence type="ECO:0000256" key="2">
    <source>
        <dbReference type="ARBA" id="ARBA00006024"/>
    </source>
</evidence>
<reference evidence="19 20" key="1">
    <citation type="submission" date="2016-10" db="EMBL/GenBank/DDBJ databases">
        <authorList>
            <person name="de Groot N.N."/>
        </authorList>
    </citation>
    <scope>NUCLEOTIDE SEQUENCE [LARGE SCALE GENOMIC DNA]</scope>
    <source>
        <strain evidence="18 19">CGMCC 1.9095</strain>
        <strain evidence="17 20">DSM 22558</strain>
    </source>
</reference>
<dbReference type="InterPro" id="IPR036412">
    <property type="entry name" value="HAD-like_sf"/>
</dbReference>
<dbReference type="InterPro" id="IPR021993">
    <property type="entry name" value="ATPase-cat-bd"/>
</dbReference>
<keyword evidence="9 15" id="KW-0067">ATP-binding</keyword>
<protein>
    <submittedName>
        <fullName evidence="18">Cu2+-exporting ATPase</fullName>
    </submittedName>
</protein>
<keyword evidence="10" id="KW-0460">Magnesium</keyword>
<dbReference type="Pfam" id="PF12156">
    <property type="entry name" value="ATPase-cat_bd"/>
    <property type="match status" value="1"/>
</dbReference>
<evidence type="ECO:0000256" key="1">
    <source>
        <dbReference type="ARBA" id="ARBA00004651"/>
    </source>
</evidence>
<dbReference type="Gene3D" id="3.40.1110.10">
    <property type="entry name" value="Calcium-transporting ATPase, cytoplasmic domain N"/>
    <property type="match status" value="1"/>
</dbReference>
<comment type="similarity">
    <text evidence="2 15">Belongs to the cation transport ATPase (P-type) (TC 3.A.3) family. Type IB subfamily.</text>
</comment>
<evidence type="ECO:0000256" key="15">
    <source>
        <dbReference type="RuleBase" id="RU362081"/>
    </source>
</evidence>
<sequence length="817" mass="88515">MTQPAPCYHCGEPVPSGSSWCSIILSEQRAMCCPGCQAVADAIVAGGLESYYTHRTENSANPEALPRALQDELEMLDRSDVQQRYVRSEGDHQQIELLIEGISCAACGWLIEKRLAQMPGVIEATLNLGNNRLNLSWGAADTRLSALLGEIKRIGYAAHPYEPDKASEQIARENRQYLRRLGLAGLMFMQVMMATMALWDGFNQDLTQEMAVTLRWAALLMTTPVVLYSCAPFFRGGWRDLKNRRLSMDVSVSMAIGSAYGAGIWATLTNSGEIYFDSVTMFAFFLLAGRYLERRARQRTVESTAKLVNLLPPSTIRVDAQGQPQRIMLDDVRPGDLLEIKPGESIPADGIITRGVSSIDESALSGEYLPLAKQIGDQVTAGTLNVEGPLQIRVNAVGTETRLSAIVRLLERAQADKPRLAQLADQVAQYFLITVLLAIVLVGSAWWWLVNGETAFWIIIAMLVATCPCALSLATPTALTTATGSLQKLGLLITRGHVLEGLNKIDTVILDKTGTLTEGRMTLERILPFPGHDGEQALLQARMIESRSEHPIARAFGRSAAQADSVTSHPGLGLEGLCNDQLLRIGKPGYVAELGSWSAPAVPDEPGQWLLLGDAQGPIAWFVLNDRLRTDAGQLIRQLRDRGLRVVLLSGDHAPVVERMAHNLGIEEAIGNATPADKLAFVQQLQDQGAQVLMLGDGVNDVPVLASANISVAMGEASDLAKTSADAVLLSSHLQVLSDTFTVARRTRRIMIQNLFWAGAYNAGILPLAALGLVSPALAAAGMSASSLLVVLNALRLSRLPRSTRRPSSKPLQEQFA</sequence>
<keyword evidence="7 15" id="KW-0479">Metal-binding</keyword>
<dbReference type="InterPro" id="IPR059000">
    <property type="entry name" value="ATPase_P-type_domA"/>
</dbReference>
<evidence type="ECO:0000256" key="10">
    <source>
        <dbReference type="ARBA" id="ARBA00022842"/>
    </source>
</evidence>
<dbReference type="Gene3D" id="3.40.50.1000">
    <property type="entry name" value="HAD superfamily/HAD-like"/>
    <property type="match status" value="1"/>
</dbReference>
<keyword evidence="3" id="KW-0813">Transport</keyword>
<dbReference type="PROSITE" id="PS50846">
    <property type="entry name" value="HMA_2"/>
    <property type="match status" value="1"/>
</dbReference>
<evidence type="ECO:0000256" key="8">
    <source>
        <dbReference type="ARBA" id="ARBA00022741"/>
    </source>
</evidence>
<dbReference type="Pfam" id="PF00122">
    <property type="entry name" value="E1-E2_ATPase"/>
    <property type="match status" value="1"/>
</dbReference>
<dbReference type="GO" id="GO:0043682">
    <property type="term" value="F:P-type divalent copper transporter activity"/>
    <property type="evidence" value="ECO:0007669"/>
    <property type="project" value="TreeGrafter"/>
</dbReference>
<dbReference type="PRINTS" id="PR00119">
    <property type="entry name" value="CATATPASE"/>
</dbReference>
<dbReference type="GO" id="GO:0016887">
    <property type="term" value="F:ATP hydrolysis activity"/>
    <property type="evidence" value="ECO:0007669"/>
    <property type="project" value="InterPro"/>
</dbReference>
<keyword evidence="5" id="KW-0597">Phosphoprotein</keyword>
<dbReference type="NCBIfam" id="TIGR01494">
    <property type="entry name" value="ATPase_P-type"/>
    <property type="match status" value="1"/>
</dbReference>
<dbReference type="SUPFAM" id="SSF81653">
    <property type="entry name" value="Calcium ATPase, transduction domain A"/>
    <property type="match status" value="1"/>
</dbReference>
<gene>
    <name evidence="18" type="ORF">SAMN04487855_0485</name>
    <name evidence="17" type="ORF">SAMN05216589_1141</name>
</gene>
<feature type="transmembrane region" description="Helical" evidence="15">
    <location>
        <begin position="427"/>
        <end position="449"/>
    </location>
</feature>
<keyword evidence="14 15" id="KW-0472">Membrane</keyword>
<dbReference type="RefSeq" id="WP_074778254.1">
    <property type="nucleotide sequence ID" value="NZ_FOGN01000001.1"/>
</dbReference>
<dbReference type="SUPFAM" id="SSF55008">
    <property type="entry name" value="HMA, heavy metal-associated domain"/>
    <property type="match status" value="1"/>
</dbReference>
<keyword evidence="4 15" id="KW-1003">Cell membrane</keyword>
<feature type="domain" description="HMA" evidence="16">
    <location>
        <begin position="93"/>
        <end position="159"/>
    </location>
</feature>
<keyword evidence="8 15" id="KW-0547">Nucleotide-binding</keyword>
<evidence type="ECO:0000256" key="3">
    <source>
        <dbReference type="ARBA" id="ARBA00022448"/>
    </source>
</evidence>
<dbReference type="PROSITE" id="PS01229">
    <property type="entry name" value="COF_2"/>
    <property type="match status" value="1"/>
</dbReference>
<dbReference type="OrthoDB" id="9814270at2"/>
<name>A0A1I4JB81_9GAMM</name>
<dbReference type="AlphaFoldDB" id="A0A1I4JB81"/>
<dbReference type="Proteomes" id="UP000186599">
    <property type="component" value="Unassembled WGS sequence"/>
</dbReference>
<dbReference type="InterPro" id="IPR023299">
    <property type="entry name" value="ATPase_P-typ_cyto_dom_N"/>
</dbReference>
<dbReference type="NCBIfam" id="TIGR01525">
    <property type="entry name" value="ATPase-IB_hvy"/>
    <property type="match status" value="1"/>
</dbReference>
<feature type="transmembrane region" description="Helical" evidence="15">
    <location>
        <begin position="214"/>
        <end position="234"/>
    </location>
</feature>
<feature type="transmembrane region" description="Helical" evidence="15">
    <location>
        <begin position="455"/>
        <end position="479"/>
    </location>
</feature>
<dbReference type="InterPro" id="IPR036163">
    <property type="entry name" value="HMA_dom_sf"/>
</dbReference>
<dbReference type="STRING" id="653930.SAMN05216589_1141"/>
<evidence type="ECO:0000256" key="13">
    <source>
        <dbReference type="ARBA" id="ARBA00023065"/>
    </source>
</evidence>
<dbReference type="PANTHER" id="PTHR43520:SF5">
    <property type="entry name" value="CATION-TRANSPORTING P-TYPE ATPASE-RELATED"/>
    <property type="match status" value="1"/>
</dbReference>
<dbReference type="EMBL" id="FOUA01000001">
    <property type="protein sequence ID" value="SFL63829.1"/>
    <property type="molecule type" value="Genomic_DNA"/>
</dbReference>
<dbReference type="Pfam" id="PF00403">
    <property type="entry name" value="HMA"/>
    <property type="match status" value="1"/>
</dbReference>
<dbReference type="InterPro" id="IPR023298">
    <property type="entry name" value="ATPase_P-typ_TM_dom_sf"/>
</dbReference>
<evidence type="ECO:0000313" key="19">
    <source>
        <dbReference type="Proteomes" id="UP000186599"/>
    </source>
</evidence>
<dbReference type="CDD" id="cd02079">
    <property type="entry name" value="P-type_ATPase_HM"/>
    <property type="match status" value="1"/>
</dbReference>
<keyword evidence="19" id="KW-1185">Reference proteome</keyword>
<dbReference type="GO" id="GO:0005524">
    <property type="term" value="F:ATP binding"/>
    <property type="evidence" value="ECO:0007669"/>
    <property type="project" value="UniProtKB-UniRule"/>
</dbReference>
<accession>A0A1I4JB81</accession>
<dbReference type="EMBL" id="FOGN01000001">
    <property type="protein sequence ID" value="SER62937.1"/>
    <property type="molecule type" value="Genomic_DNA"/>
</dbReference>
<dbReference type="PANTHER" id="PTHR43520">
    <property type="entry name" value="ATP7, ISOFORM B"/>
    <property type="match status" value="1"/>
</dbReference>
<dbReference type="InterPro" id="IPR008250">
    <property type="entry name" value="ATPase_P-typ_transduc_dom_A_sf"/>
</dbReference>
<dbReference type="Gene3D" id="3.30.70.100">
    <property type="match status" value="1"/>
</dbReference>
<dbReference type="Proteomes" id="UP000186904">
    <property type="component" value="Unassembled WGS sequence"/>
</dbReference>
<keyword evidence="6 15" id="KW-0812">Transmembrane</keyword>
<dbReference type="Gene3D" id="2.70.150.10">
    <property type="entry name" value="Calcium-transporting ATPase, cytoplasmic transduction domain A"/>
    <property type="match status" value="1"/>
</dbReference>
<dbReference type="GO" id="GO:0005507">
    <property type="term" value="F:copper ion binding"/>
    <property type="evidence" value="ECO:0007669"/>
    <property type="project" value="TreeGrafter"/>
</dbReference>
<evidence type="ECO:0000256" key="4">
    <source>
        <dbReference type="ARBA" id="ARBA00022475"/>
    </source>
</evidence>
<dbReference type="NCBIfam" id="TIGR01511">
    <property type="entry name" value="ATPase-IB1_Cu"/>
    <property type="match status" value="1"/>
</dbReference>
<keyword evidence="12 15" id="KW-1133">Transmembrane helix</keyword>
<evidence type="ECO:0000256" key="11">
    <source>
        <dbReference type="ARBA" id="ARBA00022967"/>
    </source>
</evidence>